<comment type="subcellular location">
    <subcellularLocation>
        <location evidence="1">Cell membrane</location>
        <topology evidence="1">Multi-pass membrane protein</topology>
    </subcellularLocation>
</comment>
<dbReference type="AlphaFoldDB" id="A0AAW8U966"/>
<dbReference type="InterPro" id="IPR003838">
    <property type="entry name" value="ABC3_permease_C"/>
</dbReference>
<dbReference type="GO" id="GO:0044874">
    <property type="term" value="P:lipoprotein localization to outer membrane"/>
    <property type="evidence" value="ECO:0007669"/>
    <property type="project" value="TreeGrafter"/>
</dbReference>
<feature type="domain" description="ABC3 transporter permease C-terminal" evidence="8">
    <location>
        <begin position="266"/>
        <end position="379"/>
    </location>
</feature>
<evidence type="ECO:0000313" key="9">
    <source>
        <dbReference type="EMBL" id="MDT2834279.1"/>
    </source>
</evidence>
<dbReference type="EMBL" id="JARQBZ010000016">
    <property type="protein sequence ID" value="MDT2834279.1"/>
    <property type="molecule type" value="Genomic_DNA"/>
</dbReference>
<dbReference type="RefSeq" id="WP_311876412.1">
    <property type="nucleotide sequence ID" value="NZ_JARQBZ010000016.1"/>
</dbReference>
<feature type="transmembrane region" description="Helical" evidence="7">
    <location>
        <begin position="348"/>
        <end position="370"/>
    </location>
</feature>
<keyword evidence="4 7" id="KW-0812">Transmembrane</keyword>
<dbReference type="InterPro" id="IPR051447">
    <property type="entry name" value="Lipoprotein-release_system"/>
</dbReference>
<evidence type="ECO:0000256" key="3">
    <source>
        <dbReference type="ARBA" id="ARBA00022475"/>
    </source>
</evidence>
<evidence type="ECO:0000259" key="8">
    <source>
        <dbReference type="Pfam" id="PF02687"/>
    </source>
</evidence>
<evidence type="ECO:0000256" key="4">
    <source>
        <dbReference type="ARBA" id="ARBA00022692"/>
    </source>
</evidence>
<feature type="transmembrane region" description="Helical" evidence="7">
    <location>
        <begin position="16"/>
        <end position="41"/>
    </location>
</feature>
<sequence length="387" mass="44892">MLYPFYKIWLKWRANLLLYTLFIIQVSVGVGILFASTNYYVSYQDELKKVAHLASIYESRLEIYNLDVEALDTKKALTKTDLNYFDELFHNDYDLFFSDIDSLMTNKNNTPVIGTIVFTNTVEKDAIIRPKDKKMLAEVSNDLYQITDKFLRIDGKKVNLKAANNDSIDLLEEINQMESYDTANEEAIPSYTVFVPIDYLSDQVNIYPPQMKLYLKEGSKEKKWPQKKEKLVNYLNKEHPEHSYLFSNNLNQFQLQMSIPREYMLFFVVLSLLLLVMFLISFKEIMKIIINRRVKEIALANAVGASHKQLLIELFFEAYSICFVGTLMGLMIGVLISKKMTSAIFVNTIHISVMLLMLLLTLLICIWSSLGSILKIFRKTTSELLIE</sequence>
<evidence type="ECO:0000256" key="7">
    <source>
        <dbReference type="SAM" id="Phobius"/>
    </source>
</evidence>
<evidence type="ECO:0000256" key="6">
    <source>
        <dbReference type="ARBA" id="ARBA00023136"/>
    </source>
</evidence>
<dbReference type="PANTHER" id="PTHR30489">
    <property type="entry name" value="LIPOPROTEIN-RELEASING SYSTEM TRANSMEMBRANE PROTEIN LOLE"/>
    <property type="match status" value="1"/>
</dbReference>
<evidence type="ECO:0000256" key="1">
    <source>
        <dbReference type="ARBA" id="ARBA00004651"/>
    </source>
</evidence>
<gene>
    <name evidence="9" type="ORF">P7H70_09420</name>
</gene>
<evidence type="ECO:0000256" key="5">
    <source>
        <dbReference type="ARBA" id="ARBA00022989"/>
    </source>
</evidence>
<feature type="transmembrane region" description="Helical" evidence="7">
    <location>
        <begin position="314"/>
        <end position="336"/>
    </location>
</feature>
<accession>A0AAW8U966</accession>
<dbReference type="Proteomes" id="UP001268577">
    <property type="component" value="Unassembled WGS sequence"/>
</dbReference>
<dbReference type="PANTHER" id="PTHR30489:SF0">
    <property type="entry name" value="LIPOPROTEIN-RELEASING SYSTEM TRANSMEMBRANE PROTEIN LOLE"/>
    <property type="match status" value="1"/>
</dbReference>
<proteinExistence type="inferred from homology"/>
<reference evidence="9" key="1">
    <citation type="submission" date="2023-03" db="EMBL/GenBank/DDBJ databases">
        <authorList>
            <person name="Shen W."/>
            <person name="Cai J."/>
        </authorList>
    </citation>
    <scope>NUCLEOTIDE SEQUENCE</scope>
    <source>
        <strain evidence="9">P96-3</strain>
    </source>
</reference>
<comment type="caution">
    <text evidence="9">The sequence shown here is derived from an EMBL/GenBank/DDBJ whole genome shotgun (WGS) entry which is preliminary data.</text>
</comment>
<organism evidence="9 10">
    <name type="scientific">Vagococcus carniphilus</name>
    <dbReference type="NCBI Taxonomy" id="218144"/>
    <lineage>
        <taxon>Bacteria</taxon>
        <taxon>Bacillati</taxon>
        <taxon>Bacillota</taxon>
        <taxon>Bacilli</taxon>
        <taxon>Lactobacillales</taxon>
        <taxon>Enterococcaceae</taxon>
        <taxon>Vagococcus</taxon>
    </lineage>
</organism>
<evidence type="ECO:0000313" key="10">
    <source>
        <dbReference type="Proteomes" id="UP001268577"/>
    </source>
</evidence>
<keyword evidence="3" id="KW-1003">Cell membrane</keyword>
<dbReference type="GO" id="GO:0098797">
    <property type="term" value="C:plasma membrane protein complex"/>
    <property type="evidence" value="ECO:0007669"/>
    <property type="project" value="TreeGrafter"/>
</dbReference>
<name>A0AAW8U966_9ENTE</name>
<keyword evidence="5 7" id="KW-1133">Transmembrane helix</keyword>
<comment type="similarity">
    <text evidence="2">Belongs to the ABC-4 integral membrane protein family. LolC/E subfamily.</text>
</comment>
<dbReference type="Pfam" id="PF02687">
    <property type="entry name" value="FtsX"/>
    <property type="match status" value="1"/>
</dbReference>
<evidence type="ECO:0000256" key="2">
    <source>
        <dbReference type="ARBA" id="ARBA00005236"/>
    </source>
</evidence>
<keyword evidence="6 7" id="KW-0472">Membrane</keyword>
<feature type="transmembrane region" description="Helical" evidence="7">
    <location>
        <begin position="263"/>
        <end position="282"/>
    </location>
</feature>
<protein>
    <submittedName>
        <fullName evidence="9">ABC transporter permease</fullName>
    </submittedName>
</protein>